<accession>A0A7S3EV97</accession>
<evidence type="ECO:0000313" key="1">
    <source>
        <dbReference type="EMBL" id="CAE0109847.1"/>
    </source>
</evidence>
<sequence>MYMPRGAVHLTSTATAGSALGGSAAPALKPSVHLTVALPVDFQTKQIALGLDPSHGQQAGFLLDALQRAAAERDAASLDARRSMRLPMLSDSALKATLREELLDLVERVVDDPRYVASSRAALEHGLRVATSHGEQGPLDALVEDNLLPSALSPAVIGG</sequence>
<dbReference type="AlphaFoldDB" id="A0A7S3EV97"/>
<organism evidence="1">
    <name type="scientific">Haptolina ericina</name>
    <dbReference type="NCBI Taxonomy" id="156174"/>
    <lineage>
        <taxon>Eukaryota</taxon>
        <taxon>Haptista</taxon>
        <taxon>Haptophyta</taxon>
        <taxon>Prymnesiophyceae</taxon>
        <taxon>Prymnesiales</taxon>
        <taxon>Prymnesiaceae</taxon>
        <taxon>Haptolina</taxon>
    </lineage>
</organism>
<name>A0A7S3EV97_9EUKA</name>
<protein>
    <submittedName>
        <fullName evidence="1">Uncharacterized protein</fullName>
    </submittedName>
</protein>
<gene>
    <name evidence="1" type="ORF">HERI1096_LOCUS10507</name>
</gene>
<dbReference type="EMBL" id="HBHX01018910">
    <property type="protein sequence ID" value="CAE0109847.1"/>
    <property type="molecule type" value="Transcribed_RNA"/>
</dbReference>
<proteinExistence type="predicted"/>
<reference evidence="1" key="1">
    <citation type="submission" date="2021-01" db="EMBL/GenBank/DDBJ databases">
        <authorList>
            <person name="Corre E."/>
            <person name="Pelletier E."/>
            <person name="Niang G."/>
            <person name="Scheremetjew M."/>
            <person name="Finn R."/>
            <person name="Kale V."/>
            <person name="Holt S."/>
            <person name="Cochrane G."/>
            <person name="Meng A."/>
            <person name="Brown T."/>
            <person name="Cohen L."/>
        </authorList>
    </citation>
    <scope>NUCLEOTIDE SEQUENCE</scope>
    <source>
        <strain evidence="1">CCMP281</strain>
    </source>
</reference>